<dbReference type="SUPFAM" id="SSF54995">
    <property type="entry name" value="Ribosomal protein S6"/>
    <property type="match status" value="1"/>
</dbReference>
<gene>
    <name evidence="3" type="primary">rpsF</name>
    <name evidence="4" type="ORF">MICH65_0744</name>
</gene>
<evidence type="ECO:0000256" key="2">
    <source>
        <dbReference type="ARBA" id="ARBA00035294"/>
    </source>
</evidence>
<dbReference type="PANTHER" id="PTHR21011:SF1">
    <property type="entry name" value="SMALL RIBOSOMAL SUBUNIT PROTEIN BS6M"/>
    <property type="match status" value="1"/>
</dbReference>
<keyword evidence="5" id="KW-1185">Reference proteome</keyword>
<dbReference type="GO" id="GO:0005737">
    <property type="term" value="C:cytoplasm"/>
    <property type="evidence" value="ECO:0007669"/>
    <property type="project" value="UniProtKB-ARBA"/>
</dbReference>
<organism evidence="4 5">
    <name type="scientific">Candidatus Chazhemtobacterium aquaticus</name>
    <dbReference type="NCBI Taxonomy" id="2715735"/>
    <lineage>
        <taxon>Bacteria</taxon>
        <taxon>Candidatus Chazhemtobacteraceae</taxon>
        <taxon>Candidatus Chazhemtobacterium</taxon>
    </lineage>
</organism>
<keyword evidence="3" id="KW-0694">RNA-binding</keyword>
<dbReference type="GO" id="GO:0070181">
    <property type="term" value="F:small ribosomal subunit rRNA binding"/>
    <property type="evidence" value="ECO:0007669"/>
    <property type="project" value="TreeGrafter"/>
</dbReference>
<name>A0A857N641_9BACT</name>
<evidence type="ECO:0000313" key="4">
    <source>
        <dbReference type="EMBL" id="QHO63725.1"/>
    </source>
</evidence>
<keyword evidence="3" id="KW-0699">rRNA-binding</keyword>
<dbReference type="GO" id="GO:1990904">
    <property type="term" value="C:ribonucleoprotein complex"/>
    <property type="evidence" value="ECO:0007669"/>
    <property type="project" value="UniProtKB-KW"/>
</dbReference>
<dbReference type="HAMAP" id="MF_00360">
    <property type="entry name" value="Ribosomal_bS6"/>
    <property type="match status" value="1"/>
</dbReference>
<dbReference type="PANTHER" id="PTHR21011">
    <property type="entry name" value="MITOCHONDRIAL 28S RIBOSOMAL PROTEIN S6"/>
    <property type="match status" value="1"/>
</dbReference>
<accession>A0A857N641</accession>
<protein>
    <recommendedName>
        <fullName evidence="2 3">Small ribosomal subunit protein bS6</fullName>
    </recommendedName>
</protein>
<dbReference type="KEGG" id="caqa:MICH65_0744"/>
<dbReference type="CDD" id="cd00473">
    <property type="entry name" value="bS6"/>
    <property type="match status" value="1"/>
</dbReference>
<reference evidence="5" key="1">
    <citation type="journal article" date="2020" name="Microorganisms">
        <title>Complete Genome of a Member of a New Bacterial Lineage in the Microgenomates Group Reveals an Unusual Nucleotide Composition Disparity Between Two Strands of DNA and Limited Metabolic Potential.</title>
        <authorList>
            <person name="Kadnikov V.V."/>
            <person name="Mardanov A.V."/>
            <person name="Beletsky A.V."/>
            <person name="Karnachuk O.V."/>
            <person name="Ravin N.V."/>
        </authorList>
    </citation>
    <scope>NUCLEOTIDE SEQUENCE [LARGE SCALE GENOMIC DNA]</scope>
</reference>
<dbReference type="InterPro" id="IPR020814">
    <property type="entry name" value="Ribosomal_S6_plastid/chlpt"/>
</dbReference>
<dbReference type="GO" id="GO:0005840">
    <property type="term" value="C:ribosome"/>
    <property type="evidence" value="ECO:0007669"/>
    <property type="project" value="UniProtKB-KW"/>
</dbReference>
<keyword evidence="3" id="KW-0689">Ribosomal protein</keyword>
<dbReference type="GO" id="GO:0003735">
    <property type="term" value="F:structural constituent of ribosome"/>
    <property type="evidence" value="ECO:0007669"/>
    <property type="project" value="InterPro"/>
</dbReference>
<dbReference type="NCBIfam" id="TIGR00166">
    <property type="entry name" value="S6"/>
    <property type="match status" value="1"/>
</dbReference>
<dbReference type="EMBL" id="CP047901">
    <property type="protein sequence ID" value="QHO63725.1"/>
    <property type="molecule type" value="Genomic_DNA"/>
</dbReference>
<proteinExistence type="inferred from homology"/>
<dbReference type="GO" id="GO:0006412">
    <property type="term" value="P:translation"/>
    <property type="evidence" value="ECO:0007669"/>
    <property type="project" value="UniProtKB-UniRule"/>
</dbReference>
<sequence>MLVLPDGKQQKEAEALVKEWLGKSGGKVVSVDFWGKKDLVYPIKKQMKGVYVLFELELAADEVTELQKRIKLEEGLLRHLLVVKNQRIIKDNKPAKLKSKKE</sequence>
<comment type="function">
    <text evidence="3">Binds together with bS18 to 16S ribosomal RNA.</text>
</comment>
<keyword evidence="3" id="KW-0687">Ribonucleoprotein</keyword>
<comment type="similarity">
    <text evidence="1 3">Belongs to the bacterial ribosomal protein bS6 family.</text>
</comment>
<dbReference type="Proteomes" id="UP000463983">
    <property type="component" value="Chromosome"/>
</dbReference>
<evidence type="ECO:0000256" key="3">
    <source>
        <dbReference type="HAMAP-Rule" id="MF_00360"/>
    </source>
</evidence>
<dbReference type="Pfam" id="PF01250">
    <property type="entry name" value="Ribosomal_S6"/>
    <property type="match status" value="1"/>
</dbReference>
<dbReference type="Gene3D" id="3.30.70.60">
    <property type="match status" value="1"/>
</dbReference>
<dbReference type="InterPro" id="IPR000529">
    <property type="entry name" value="Ribosomal_bS6"/>
</dbReference>
<evidence type="ECO:0000313" key="5">
    <source>
        <dbReference type="Proteomes" id="UP000463983"/>
    </source>
</evidence>
<dbReference type="InterPro" id="IPR014717">
    <property type="entry name" value="Transl_elong_EF1B/ribsomal_bS6"/>
</dbReference>
<dbReference type="InterPro" id="IPR035980">
    <property type="entry name" value="Ribosomal_bS6_sf"/>
</dbReference>
<evidence type="ECO:0000256" key="1">
    <source>
        <dbReference type="ARBA" id="ARBA00009512"/>
    </source>
</evidence>
<dbReference type="AlphaFoldDB" id="A0A857N641"/>